<dbReference type="SUPFAM" id="SSF56801">
    <property type="entry name" value="Acetyl-CoA synthetase-like"/>
    <property type="match status" value="1"/>
</dbReference>
<dbReference type="PANTHER" id="PTHR36932">
    <property type="entry name" value="CAPSULAR POLYSACCHARIDE BIOSYNTHESIS PROTEIN"/>
    <property type="match status" value="1"/>
</dbReference>
<dbReference type="Proteomes" id="UP000238180">
    <property type="component" value="Unassembled WGS sequence"/>
</dbReference>
<organism evidence="1 2">
    <name type="scientific">Flavobacterium columnare</name>
    <dbReference type="NCBI Taxonomy" id="996"/>
    <lineage>
        <taxon>Bacteria</taxon>
        <taxon>Pseudomonadati</taxon>
        <taxon>Bacteroidota</taxon>
        <taxon>Flavobacteriia</taxon>
        <taxon>Flavobacteriales</taxon>
        <taxon>Flavobacteriaceae</taxon>
        <taxon>Flavobacterium</taxon>
    </lineage>
</organism>
<name>A0A2N9PBB4_9FLAO</name>
<dbReference type="EC" id="6.2.1.30" evidence="1"/>
<dbReference type="InterPro" id="IPR053158">
    <property type="entry name" value="CapK_Type1_Caps_Biosynth"/>
</dbReference>
<dbReference type="GO" id="GO:0047475">
    <property type="term" value="F:phenylacetate-CoA ligase activity"/>
    <property type="evidence" value="ECO:0007669"/>
    <property type="project" value="UniProtKB-EC"/>
</dbReference>
<sequence>MIMKACIFLFLEKNNMFRFFDWALKLNGFPMKEAKTEFNTIMALPVESRTDFVEKKKKEILKYHLQNNSYYKNFIGNKNIKNWEDIPIMTKKDFQKPLQERLSKGFTEKNIFKNKTSGSSGDPFIFAKDKYTHAITWASIIYRFNWYNIDFNKSYQARFYGIPLDFFGYTKERIKDFFSNRYRFSIFDLSDKVLENILQKFKKKKFDHINGYTSSIVLFSKFLQKKDLVLKDLCPTLTACFVTSEMLFDEDKILIEKQFGIPVINEYGASELDLIAFQNTNNGWQLNNETLFIEIVDKNNQILPFGQEGRIIITSLYNKAHPFIRYDIGDIGIIDEKSSPTKPLLKKLVGRTNDIAILPSGKKAPGLTFYYVTKSIIEDDGNVKEFIIKQTKINTFEIDYVSEKELTLEQINKINEAINLYLEPNLHFTYNRKNVLLRSNRGKLKQFQSQL</sequence>
<evidence type="ECO:0000313" key="2">
    <source>
        <dbReference type="Proteomes" id="UP000238180"/>
    </source>
</evidence>
<gene>
    <name evidence="1" type="primary">paaK</name>
    <name evidence="1" type="ORF">FLACOL_01599</name>
</gene>
<dbReference type="EMBL" id="OLKH01000091">
    <property type="protein sequence ID" value="SPE77603.1"/>
    <property type="molecule type" value="Genomic_DNA"/>
</dbReference>
<reference evidence="1 2" key="1">
    <citation type="submission" date="2018-02" db="EMBL/GenBank/DDBJ databases">
        <authorList>
            <person name="Cohen D.B."/>
            <person name="Kent A.D."/>
        </authorList>
    </citation>
    <scope>NUCLEOTIDE SEQUENCE [LARGE SCALE GENOMIC DNA]</scope>
    <source>
        <strain evidence="1">CIP109753</strain>
    </source>
</reference>
<proteinExistence type="predicted"/>
<dbReference type="PANTHER" id="PTHR36932:SF1">
    <property type="entry name" value="CAPSULAR POLYSACCHARIDE BIOSYNTHESIS PROTEIN"/>
    <property type="match status" value="1"/>
</dbReference>
<accession>A0A2N9PBB4</accession>
<protein>
    <submittedName>
        <fullName evidence="1">Phenylacetate-coenzyme A ligase</fullName>
        <ecNumber evidence="1">6.2.1.30</ecNumber>
    </submittedName>
</protein>
<dbReference type="AlphaFoldDB" id="A0A2N9PBB4"/>
<keyword evidence="1" id="KW-0436">Ligase</keyword>
<dbReference type="InterPro" id="IPR042099">
    <property type="entry name" value="ANL_N_sf"/>
</dbReference>
<dbReference type="Gene3D" id="3.40.50.12780">
    <property type="entry name" value="N-terminal domain of ligase-like"/>
    <property type="match status" value="1"/>
</dbReference>
<evidence type="ECO:0000313" key="1">
    <source>
        <dbReference type="EMBL" id="SPE77603.1"/>
    </source>
</evidence>